<dbReference type="Pfam" id="PF01861">
    <property type="entry name" value="BpsA_C"/>
    <property type="match status" value="1"/>
</dbReference>
<evidence type="ECO:0000313" key="2">
    <source>
        <dbReference type="EMBL" id="QIJ71661.1"/>
    </source>
</evidence>
<protein>
    <submittedName>
        <fullName evidence="2">Bis-aminopropyl spermidine synthase family protein</fullName>
    </submittedName>
</protein>
<dbReference type="SUPFAM" id="SSF53335">
    <property type="entry name" value="S-adenosyl-L-methionine-dependent methyltransferases"/>
    <property type="match status" value="1"/>
</dbReference>
<accession>A0A6G7PVW8</accession>
<dbReference type="AlphaFoldDB" id="A0A6G7PVW8"/>
<evidence type="ECO:0000259" key="1">
    <source>
        <dbReference type="Pfam" id="PF01861"/>
    </source>
</evidence>
<dbReference type="GO" id="GO:0006596">
    <property type="term" value="P:polyamine biosynthetic process"/>
    <property type="evidence" value="ECO:0007669"/>
    <property type="project" value="TreeGrafter"/>
</dbReference>
<reference evidence="2 3" key="1">
    <citation type="submission" date="2020-02" db="EMBL/GenBank/DDBJ databases">
        <title>Genome analysis of Thermosulfuriphilus ammonigenes ST65T, an anaerobic thermophilic chemolithoautotrophic bacterium isolated from a deep-sea hydrothermal vent.</title>
        <authorList>
            <person name="Slobodkina G."/>
            <person name="Allioux M."/>
            <person name="Merkel A."/>
            <person name="Alain K."/>
            <person name="Jebbar M."/>
            <person name="Slobodkin A."/>
        </authorList>
    </citation>
    <scope>NUCLEOTIDE SEQUENCE [LARGE SCALE GENOMIC DNA]</scope>
    <source>
        <strain evidence="2 3">ST65</strain>
    </source>
</reference>
<keyword evidence="3" id="KW-1185">Reference proteome</keyword>
<dbReference type="Gene3D" id="3.40.50.150">
    <property type="entry name" value="Vaccinia Virus protein VP39"/>
    <property type="match status" value="1"/>
</dbReference>
<feature type="domain" description="N(4)-bis(aminopropyl)spermidine synthase C-terminal" evidence="1">
    <location>
        <begin position="85"/>
        <end position="331"/>
    </location>
</feature>
<organism evidence="2 3">
    <name type="scientific">Thermosulfuriphilus ammonigenes</name>
    <dbReference type="NCBI Taxonomy" id="1936021"/>
    <lineage>
        <taxon>Bacteria</taxon>
        <taxon>Pseudomonadati</taxon>
        <taxon>Thermodesulfobacteriota</taxon>
        <taxon>Thermodesulfobacteria</taxon>
        <taxon>Thermodesulfobacteriales</taxon>
        <taxon>Thermodesulfobacteriaceae</taxon>
        <taxon>Thermosulfuriphilus</taxon>
    </lineage>
</organism>
<name>A0A6G7PVW8_9BACT</name>
<dbReference type="GO" id="GO:0016740">
    <property type="term" value="F:transferase activity"/>
    <property type="evidence" value="ECO:0007669"/>
    <property type="project" value="TreeGrafter"/>
</dbReference>
<dbReference type="PANTHER" id="PTHR23290:SF0">
    <property type="entry name" value="RRNA N6-ADENOSINE-METHYLTRANSFERASE METTL5"/>
    <property type="match status" value="1"/>
</dbReference>
<dbReference type="InterPro" id="IPR029063">
    <property type="entry name" value="SAM-dependent_MTases_sf"/>
</dbReference>
<proteinExistence type="predicted"/>
<dbReference type="KEGG" id="tav:G4V39_04970"/>
<dbReference type="CDD" id="cd02440">
    <property type="entry name" value="AdoMet_MTases"/>
    <property type="match status" value="1"/>
</dbReference>
<dbReference type="Proteomes" id="UP000502179">
    <property type="component" value="Chromosome"/>
</dbReference>
<sequence length="342" mass="40071">MMRTRYQILRALKHRPMTFWQLVNLQDAHLVEFLEALKDLLDSGQIDYQDGLFRLRVDVPYQPRREVICRTCGIGVELRDYFGRILELFLEETKDRPLPVSDFDQGFVRPQDTVARLAYMYERGDLEDREIFILGDDDLLSVAIGLTGMARRVTVVEVDERITTFIRDFAQRHDLDNIVVREYNVLENLPPEERGAYDTFVTDPVETNKGLFLFVGRCLETLRGPGAAGYMGFTHREASLKKWQRLEEFVIKAGMVITDILRDFATYPERENQWEEFYETYEIMKKLDLPMPDCDWYKSAFVRMEAVAPVSVPEFDPPGDLKELYFDDESWATPHPSFMKKD</sequence>
<gene>
    <name evidence="2" type="ORF">G4V39_04970</name>
</gene>
<dbReference type="InterPro" id="IPR002723">
    <property type="entry name" value="BpsA_C"/>
</dbReference>
<evidence type="ECO:0000313" key="3">
    <source>
        <dbReference type="Proteomes" id="UP000502179"/>
    </source>
</evidence>
<dbReference type="InterPro" id="IPR051720">
    <property type="entry name" value="rRNA_MeTrfase/Polyamine_Synth"/>
</dbReference>
<dbReference type="PANTHER" id="PTHR23290">
    <property type="entry name" value="RRNA N6-ADENOSINE-METHYLTRANSFERASE METTL5"/>
    <property type="match status" value="1"/>
</dbReference>
<dbReference type="EMBL" id="CP048877">
    <property type="protein sequence ID" value="QIJ71661.1"/>
    <property type="molecule type" value="Genomic_DNA"/>
</dbReference>